<proteinExistence type="predicted"/>
<evidence type="ECO:0000259" key="2">
    <source>
        <dbReference type="Pfam" id="PF13276"/>
    </source>
</evidence>
<evidence type="ECO:0000313" key="10">
    <source>
        <dbReference type="Proteomes" id="UP000219522"/>
    </source>
</evidence>
<evidence type="ECO:0000313" key="4">
    <source>
        <dbReference type="EMBL" id="SOE52734.1"/>
    </source>
</evidence>
<dbReference type="EMBL" id="OCSU01000001">
    <property type="protein sequence ID" value="SOE52734.1"/>
    <property type="molecule type" value="Genomic_DNA"/>
</dbReference>
<feature type="region of interest" description="Disordered" evidence="1">
    <location>
        <begin position="109"/>
        <end position="130"/>
    </location>
</feature>
<dbReference type="EMBL" id="OCSU01000001">
    <property type="protein sequence ID" value="SOE55984.1"/>
    <property type="molecule type" value="Genomic_DNA"/>
</dbReference>
<evidence type="ECO:0000313" key="5">
    <source>
        <dbReference type="EMBL" id="SOE53450.1"/>
    </source>
</evidence>
<name>A0A7Z7I8I4_9BURK</name>
<protein>
    <submittedName>
        <fullName evidence="9">HTH-like domain-containing protein</fullName>
    </submittedName>
</protein>
<keyword evidence="10" id="KW-1185">Reference proteome</keyword>
<accession>A0A7Z7I8I4</accession>
<evidence type="ECO:0000313" key="6">
    <source>
        <dbReference type="EMBL" id="SOE53686.1"/>
    </source>
</evidence>
<dbReference type="EMBL" id="OCSU01000001">
    <property type="protein sequence ID" value="SOE53686.1"/>
    <property type="molecule type" value="Genomic_DNA"/>
</dbReference>
<dbReference type="InterPro" id="IPR025948">
    <property type="entry name" value="HTH-like_dom"/>
</dbReference>
<dbReference type="EMBL" id="OCSU01000001">
    <property type="protein sequence ID" value="SOE66655.1"/>
    <property type="molecule type" value="Genomic_DNA"/>
</dbReference>
<evidence type="ECO:0000313" key="9">
    <source>
        <dbReference type="EMBL" id="SOE66655.1"/>
    </source>
</evidence>
<gene>
    <name evidence="3" type="ORF">SAMN05446927_0004</name>
    <name evidence="4" type="ORF">SAMN05446927_0531</name>
    <name evidence="5" type="ORF">SAMN05446927_0658</name>
    <name evidence="6" type="ORF">SAMN05446927_0696</name>
    <name evidence="7" type="ORF">SAMN05446927_0752</name>
    <name evidence="8" type="ORF">SAMN05446927_1135</name>
    <name evidence="9" type="ORF">SAMN05446927_3111</name>
</gene>
<evidence type="ECO:0000313" key="7">
    <source>
        <dbReference type="EMBL" id="SOE54029.1"/>
    </source>
</evidence>
<evidence type="ECO:0000313" key="3">
    <source>
        <dbReference type="EMBL" id="SOE45534.1"/>
    </source>
</evidence>
<dbReference type="EMBL" id="OCSU01000001">
    <property type="protein sequence ID" value="SOE54029.1"/>
    <property type="molecule type" value="Genomic_DNA"/>
</dbReference>
<organism evidence="9 10">
    <name type="scientific">Caballeronia arationis</name>
    <dbReference type="NCBI Taxonomy" id="1777142"/>
    <lineage>
        <taxon>Bacteria</taxon>
        <taxon>Pseudomonadati</taxon>
        <taxon>Pseudomonadota</taxon>
        <taxon>Betaproteobacteria</taxon>
        <taxon>Burkholderiales</taxon>
        <taxon>Burkholderiaceae</taxon>
        <taxon>Caballeronia</taxon>
    </lineage>
</organism>
<dbReference type="EMBL" id="OCSU01000001">
    <property type="protein sequence ID" value="SOE45534.1"/>
    <property type="molecule type" value="Genomic_DNA"/>
</dbReference>
<evidence type="ECO:0000313" key="8">
    <source>
        <dbReference type="EMBL" id="SOE55984.1"/>
    </source>
</evidence>
<feature type="domain" description="HTH-like" evidence="2">
    <location>
        <begin position="76"/>
        <end position="113"/>
    </location>
</feature>
<dbReference type="EMBL" id="OCSU01000001">
    <property type="protein sequence ID" value="SOE53450.1"/>
    <property type="molecule type" value="Genomic_DNA"/>
</dbReference>
<dbReference type="Proteomes" id="UP000219522">
    <property type="component" value="Unassembled WGS sequence"/>
</dbReference>
<dbReference type="AlphaFoldDB" id="A0A7Z7I8I4"/>
<sequence length="273" mass="29669">MSRTISAGTGKPYGLERVCRVLGFPRSTIYAARARESSNVVPLVAQRRGPKPRMPDADLLNAIRADLAASPFIGEGHRKVWARLRILRDIRVSRTRVLRLMRENALLSPHRRPQGKSSLHDGTITTSRPNEMWGTDGVRIETVDDGWVWVFSAVDHCDACCVGIHAVKTGNRFAALQPIAQGLLGEFGGTGAEVGRGLTLRMDSNNASTSFSSARPATEVVRPPEGLVPRSVPDGLTHALIDLSSCLSLDPSAGREHRTARFHLAAACDPRRA</sequence>
<reference evidence="9 10" key="1">
    <citation type="submission" date="2017-09" db="EMBL/GenBank/DDBJ databases">
        <authorList>
            <person name="Varghese N."/>
            <person name="Submissions S."/>
        </authorList>
    </citation>
    <scope>NUCLEOTIDE SEQUENCE [LARGE SCALE GENOMIC DNA]</scope>
    <source>
        <strain evidence="9 10">OK806</strain>
    </source>
</reference>
<dbReference type="Pfam" id="PF13276">
    <property type="entry name" value="HTH_21"/>
    <property type="match status" value="1"/>
</dbReference>
<comment type="caution">
    <text evidence="9">The sequence shown here is derived from an EMBL/GenBank/DDBJ whole genome shotgun (WGS) entry which is preliminary data.</text>
</comment>
<evidence type="ECO:0000256" key="1">
    <source>
        <dbReference type="SAM" id="MobiDB-lite"/>
    </source>
</evidence>
<dbReference type="RefSeq" id="WP_097189507.1">
    <property type="nucleotide sequence ID" value="NZ_OCSU01000001.1"/>
</dbReference>